<gene>
    <name evidence="2" type="ORF">CCALI_02569</name>
</gene>
<dbReference type="SMART" id="SM00530">
    <property type="entry name" value="HTH_XRE"/>
    <property type="match status" value="1"/>
</dbReference>
<dbReference type="HOGENOM" id="CLU_457648_0_0_0"/>
<dbReference type="Pfam" id="PF13560">
    <property type="entry name" value="HTH_31"/>
    <property type="match status" value="1"/>
</dbReference>
<evidence type="ECO:0000259" key="1">
    <source>
        <dbReference type="PROSITE" id="PS50943"/>
    </source>
</evidence>
<dbReference type="SUPFAM" id="SSF48452">
    <property type="entry name" value="TPR-like"/>
    <property type="match status" value="2"/>
</dbReference>
<dbReference type="OrthoDB" id="9797172at2"/>
<organism evidence="2 3">
    <name type="scientific">Chthonomonas calidirosea (strain DSM 23976 / ICMP 18418 / T49)</name>
    <dbReference type="NCBI Taxonomy" id="1303518"/>
    <lineage>
        <taxon>Bacteria</taxon>
        <taxon>Bacillati</taxon>
        <taxon>Armatimonadota</taxon>
        <taxon>Chthonomonadia</taxon>
        <taxon>Chthonomonadales</taxon>
        <taxon>Chthonomonadaceae</taxon>
        <taxon>Chthonomonas</taxon>
    </lineage>
</organism>
<protein>
    <submittedName>
        <fullName evidence="2">Predicted transcriptional regulator</fullName>
    </submittedName>
</protein>
<proteinExistence type="predicted"/>
<dbReference type="InterPro" id="IPR001387">
    <property type="entry name" value="Cro/C1-type_HTH"/>
</dbReference>
<reference evidence="3" key="1">
    <citation type="submission" date="2013-03" db="EMBL/GenBank/DDBJ databases">
        <title>Genome sequence of Chthonomonas calidirosea, the first sequenced genome from the Armatimonadetes phylum (formally candidate division OP10).</title>
        <authorList>
            <person name="Lee K.C.Y."/>
            <person name="Morgan X.C."/>
            <person name="Dunfield P.F."/>
            <person name="Tamas I."/>
            <person name="Houghton K.M."/>
            <person name="Vyssotski M."/>
            <person name="Ryan J.L.J."/>
            <person name="Lagutin K."/>
            <person name="McDonald I.R."/>
            <person name="Stott M.B."/>
        </authorList>
    </citation>
    <scope>NUCLEOTIDE SEQUENCE [LARGE SCALE GENOMIC DNA]</scope>
    <source>
        <strain evidence="3">DSM 23976 / ICMP 18418 / T49</strain>
    </source>
</reference>
<dbReference type="Proteomes" id="UP000014227">
    <property type="component" value="Chromosome I"/>
</dbReference>
<dbReference type="PROSITE" id="PS50943">
    <property type="entry name" value="HTH_CROC1"/>
    <property type="match status" value="1"/>
</dbReference>
<dbReference type="Gene3D" id="1.10.260.40">
    <property type="entry name" value="lambda repressor-like DNA-binding domains"/>
    <property type="match status" value="1"/>
</dbReference>
<dbReference type="CDD" id="cd00093">
    <property type="entry name" value="HTH_XRE"/>
    <property type="match status" value="1"/>
</dbReference>
<dbReference type="InterPro" id="IPR011990">
    <property type="entry name" value="TPR-like_helical_dom_sf"/>
</dbReference>
<dbReference type="PANTHER" id="PTHR10098">
    <property type="entry name" value="RAPSYN-RELATED"/>
    <property type="match status" value="1"/>
</dbReference>
<dbReference type="RefSeq" id="WP_016483872.1">
    <property type="nucleotide sequence ID" value="NC_021487.1"/>
</dbReference>
<dbReference type="KEGG" id="ccz:CCALI_02569"/>
<dbReference type="InParanoid" id="S0EXB7"/>
<dbReference type="PATRIC" id="fig|1303518.3.peg.2669"/>
<dbReference type="eggNOG" id="COG0457">
    <property type="taxonomic scope" value="Bacteria"/>
</dbReference>
<dbReference type="AlphaFoldDB" id="S0EXB7"/>
<dbReference type="PANTHER" id="PTHR10098:SF106">
    <property type="entry name" value="TETRATRICOPEPTIDE REPEAT PROTEIN 28-LIKE PROTEIN"/>
    <property type="match status" value="1"/>
</dbReference>
<dbReference type="InterPro" id="IPR010982">
    <property type="entry name" value="Lambda_DNA-bd_dom_sf"/>
</dbReference>
<dbReference type="Gene3D" id="1.25.40.10">
    <property type="entry name" value="Tetratricopeptide repeat domain"/>
    <property type="match status" value="3"/>
</dbReference>
<dbReference type="STRING" id="454171.CP488_01522"/>
<feature type="domain" description="HTH cro/C1-type" evidence="1">
    <location>
        <begin position="16"/>
        <end position="70"/>
    </location>
</feature>
<evidence type="ECO:0000313" key="3">
    <source>
        <dbReference type="Proteomes" id="UP000014227"/>
    </source>
</evidence>
<dbReference type="eggNOG" id="COG1395">
    <property type="taxonomic scope" value="Bacteria"/>
</dbReference>
<keyword evidence="3" id="KW-1185">Reference proteome</keyword>
<evidence type="ECO:0000313" key="2">
    <source>
        <dbReference type="EMBL" id="CCW36363.1"/>
    </source>
</evidence>
<dbReference type="SUPFAM" id="SSF47413">
    <property type="entry name" value="lambda repressor-like DNA-binding domains"/>
    <property type="match status" value="1"/>
</dbReference>
<accession>S0EXB7</accession>
<dbReference type="GO" id="GO:0003677">
    <property type="term" value="F:DNA binding"/>
    <property type="evidence" value="ECO:0007669"/>
    <property type="project" value="InterPro"/>
</dbReference>
<dbReference type="EMBL" id="HF951689">
    <property type="protein sequence ID" value="CCW36363.1"/>
    <property type="molecule type" value="Genomic_DNA"/>
</dbReference>
<name>S0EXB7_CHTCT</name>
<sequence>MDLRTREGRREQGKRLQQAVERAGLTVEELANRLGCSRALIYQYVSGSTLAQPDRLQQIAAICNVPLTYFYADTVEAPEEKPESAQEPIATRLAESLRALQELATAQAGPPDQRALVLTCERIVSLTDQLGDRAAQVRAQEQLGNALLACGENLRAADALTRAVALASELGDIQTELAARQSLGKALWGLGRIEEARAQFSIVANSTLPSARWRGLLALGSLHEQFGEFAEAMRLFEEANSVLDALEQDDGSEARIGRLYVNTNQRNVYMACGDFANARALAEACLYEAEQLGNADQHLEARFDLAWIDFATGRWKEAHTGWTATLQLARFLGDQRRETLSRAWLGLFFAAAGDFNTAIQHGKDALAQALSRGDRQAELYAQLALTDAYLGLSGRLPEARYHAAQAHAVAASVRYAGSSIECQLRSTRLYLAEGQASAAREAAQQALNDASKLGARHLEALARVRLAEALRLQSKDPQTLTQAQEQGERALALAQETGFLEAAWRAHHLLGLLGLDRAAPNLQEVENHWNQAIRLLNQLRSALQEAQLPDTLLENEDCLAVYAGYANLLLSQNRRQEREAFLEQTSWPPLLDRVER</sequence>